<evidence type="ECO:0000313" key="2">
    <source>
        <dbReference type="EMBL" id="CCB43913.1"/>
    </source>
</evidence>
<reference evidence="3" key="1">
    <citation type="journal article" date="2007" name="Nature">
        <title>The grapevine genome sequence suggests ancestral hexaploidization in major angiosperm phyla.</title>
        <authorList>
            <consortium name="The French-Italian Public Consortium for Grapevine Genome Characterization."/>
            <person name="Jaillon O."/>
            <person name="Aury J.-M."/>
            <person name="Noel B."/>
            <person name="Policriti A."/>
            <person name="Clepet C."/>
            <person name="Casagrande A."/>
            <person name="Choisne N."/>
            <person name="Aubourg S."/>
            <person name="Vitulo N."/>
            <person name="Jubin C."/>
            <person name="Vezzi A."/>
            <person name="Legeai F."/>
            <person name="Hugueney P."/>
            <person name="Dasilva C."/>
            <person name="Horner D."/>
            <person name="Mica E."/>
            <person name="Jublot D."/>
            <person name="Poulain J."/>
            <person name="Bruyere C."/>
            <person name="Billault A."/>
            <person name="Segurens B."/>
            <person name="Gouyvenoux M."/>
            <person name="Ugarte E."/>
            <person name="Cattonaro F."/>
            <person name="Anthouard V."/>
            <person name="Vico V."/>
            <person name="Del Fabbro C."/>
            <person name="Alaux M."/>
            <person name="Di Gaspero G."/>
            <person name="Dumas V."/>
            <person name="Felice N."/>
            <person name="Paillard S."/>
            <person name="Juman I."/>
            <person name="Moroldo M."/>
            <person name="Scalabrin S."/>
            <person name="Canaguier A."/>
            <person name="Le Clainche I."/>
            <person name="Malacrida G."/>
            <person name="Durand E."/>
            <person name="Pesole G."/>
            <person name="Laucou V."/>
            <person name="Chatelet P."/>
            <person name="Merdinoglu D."/>
            <person name="Delledonne M."/>
            <person name="Pezzotti M."/>
            <person name="Lecharny A."/>
            <person name="Scarpelli C."/>
            <person name="Artiguenave F."/>
            <person name="Pe M.E."/>
            <person name="Valle G."/>
            <person name="Morgante M."/>
            <person name="Caboche M."/>
            <person name="Adam-Blondon A.-F."/>
            <person name="Weissenbach J."/>
            <person name="Quetier F."/>
            <person name="Wincker P."/>
        </authorList>
    </citation>
    <scope>NUCLEOTIDE SEQUENCE [LARGE SCALE GENOMIC DNA]</scope>
    <source>
        <strain evidence="3">cv. Pinot noir / PN40024</strain>
    </source>
</reference>
<proteinExistence type="predicted"/>
<keyword evidence="1" id="KW-0732">Signal</keyword>
<feature type="chain" id="PRO_5003335146" evidence="1">
    <location>
        <begin position="21"/>
        <end position="54"/>
    </location>
</feature>
<dbReference type="InParanoid" id="F6GVD0"/>
<keyword evidence="3" id="KW-1185">Reference proteome</keyword>
<sequence length="54" mass="6124">MATPLGILLEVFMAAKLTSSASPYPFSFIIHRFIQHAYVHIHHSTPIPIYLHHA</sequence>
<protein>
    <submittedName>
        <fullName evidence="2">Uncharacterized protein</fullName>
    </submittedName>
</protein>
<evidence type="ECO:0000256" key="1">
    <source>
        <dbReference type="SAM" id="SignalP"/>
    </source>
</evidence>
<dbReference type="AlphaFoldDB" id="F6GVD0"/>
<dbReference type="PaxDb" id="29760-VIT_15s0021g01050.t01"/>
<dbReference type="Proteomes" id="UP000009183">
    <property type="component" value="Chromosome 15"/>
</dbReference>
<organism evidence="2 3">
    <name type="scientific">Vitis vinifera</name>
    <name type="common">Grape</name>
    <dbReference type="NCBI Taxonomy" id="29760"/>
    <lineage>
        <taxon>Eukaryota</taxon>
        <taxon>Viridiplantae</taxon>
        <taxon>Streptophyta</taxon>
        <taxon>Embryophyta</taxon>
        <taxon>Tracheophyta</taxon>
        <taxon>Spermatophyta</taxon>
        <taxon>Magnoliopsida</taxon>
        <taxon>eudicotyledons</taxon>
        <taxon>Gunneridae</taxon>
        <taxon>Pentapetalae</taxon>
        <taxon>rosids</taxon>
        <taxon>Vitales</taxon>
        <taxon>Vitaceae</taxon>
        <taxon>Viteae</taxon>
        <taxon>Vitis</taxon>
    </lineage>
</organism>
<feature type="signal peptide" evidence="1">
    <location>
        <begin position="1"/>
        <end position="20"/>
    </location>
</feature>
<name>F6GVD0_VITVI</name>
<accession>F6GVD0</accession>
<dbReference type="HOGENOM" id="CLU_3054270_0_0_1"/>
<dbReference type="EMBL" id="FN594952">
    <property type="protein sequence ID" value="CCB43913.1"/>
    <property type="molecule type" value="Genomic_DNA"/>
</dbReference>
<evidence type="ECO:0000313" key="3">
    <source>
        <dbReference type="Proteomes" id="UP000009183"/>
    </source>
</evidence>
<gene>
    <name evidence="2" type="ordered locus">VIT_15s0021g01050</name>
</gene>